<evidence type="ECO:0000313" key="2">
    <source>
        <dbReference type="Proteomes" id="UP000324917"/>
    </source>
</evidence>
<protein>
    <submittedName>
        <fullName evidence="1">Uncharacterized protein</fullName>
    </submittedName>
</protein>
<sequence>MNRFPIARQAEQDLQDIWLYLGRQDELLADQKIAQILDRFPSI</sequence>
<evidence type="ECO:0000313" key="1">
    <source>
        <dbReference type="EMBL" id="GCA77684.1"/>
    </source>
</evidence>
<gene>
    <name evidence="1" type="ORF">MiTe_04540</name>
</gene>
<dbReference type="AlphaFoldDB" id="A0A5A5RM77"/>
<accession>A0A5A5RM77</accession>
<dbReference type="RefSeq" id="WP_149988446.1">
    <property type="nucleotide sequence ID" value="NZ_BHVP01000167.1"/>
</dbReference>
<name>A0A5A5RM77_MICAE</name>
<reference evidence="1 2" key="1">
    <citation type="submission" date="2018-09" db="EMBL/GenBank/DDBJ databases">
        <title>Evolutionary history of phycoerythrin pigmentation in the water bloom-forming cyanobacterium Microcystis aeruginosa.</title>
        <authorList>
            <person name="Tanabe Y."/>
            <person name="Tanabe Y."/>
            <person name="Yamaguchi H."/>
        </authorList>
    </citation>
    <scope>NUCLEOTIDE SEQUENCE [LARGE SCALE GENOMIC DNA]</scope>
    <source>
        <strain evidence="1 2">NIES-2520</strain>
    </source>
</reference>
<proteinExistence type="predicted"/>
<dbReference type="EMBL" id="BHVP01000167">
    <property type="protein sequence ID" value="GCA77684.1"/>
    <property type="molecule type" value="Genomic_DNA"/>
</dbReference>
<organism evidence="1 2">
    <name type="scientific">Microcystis aeruginosa NIES-2520</name>
    <dbReference type="NCBI Taxonomy" id="2303982"/>
    <lineage>
        <taxon>Bacteria</taxon>
        <taxon>Bacillati</taxon>
        <taxon>Cyanobacteriota</taxon>
        <taxon>Cyanophyceae</taxon>
        <taxon>Oscillatoriophycideae</taxon>
        <taxon>Chroococcales</taxon>
        <taxon>Microcystaceae</taxon>
        <taxon>Microcystis</taxon>
    </lineage>
</organism>
<dbReference type="Proteomes" id="UP000324917">
    <property type="component" value="Unassembled WGS sequence"/>
</dbReference>
<comment type="caution">
    <text evidence="1">The sequence shown here is derived from an EMBL/GenBank/DDBJ whole genome shotgun (WGS) entry which is preliminary data.</text>
</comment>